<gene>
    <name evidence="2" type="ORF">Pfra01_000942000</name>
</gene>
<keyword evidence="1" id="KW-1133">Transmembrane helix</keyword>
<evidence type="ECO:0000313" key="3">
    <source>
        <dbReference type="Proteomes" id="UP001165121"/>
    </source>
</evidence>
<accession>A0A9W7CLI7</accession>
<keyword evidence="3" id="KW-1185">Reference proteome</keyword>
<evidence type="ECO:0000256" key="1">
    <source>
        <dbReference type="SAM" id="Phobius"/>
    </source>
</evidence>
<feature type="transmembrane region" description="Helical" evidence="1">
    <location>
        <begin position="79"/>
        <end position="95"/>
    </location>
</feature>
<protein>
    <submittedName>
        <fullName evidence="2">Unnamed protein product</fullName>
    </submittedName>
</protein>
<feature type="transmembrane region" description="Helical" evidence="1">
    <location>
        <begin position="20"/>
        <end position="43"/>
    </location>
</feature>
<organism evidence="2 3">
    <name type="scientific">Phytophthora fragariaefolia</name>
    <dbReference type="NCBI Taxonomy" id="1490495"/>
    <lineage>
        <taxon>Eukaryota</taxon>
        <taxon>Sar</taxon>
        <taxon>Stramenopiles</taxon>
        <taxon>Oomycota</taxon>
        <taxon>Peronosporomycetes</taxon>
        <taxon>Peronosporales</taxon>
        <taxon>Peronosporaceae</taxon>
        <taxon>Phytophthora</taxon>
    </lineage>
</organism>
<reference evidence="2" key="1">
    <citation type="submission" date="2023-04" db="EMBL/GenBank/DDBJ databases">
        <title>Phytophthora fragariaefolia NBRC 109709.</title>
        <authorList>
            <person name="Ichikawa N."/>
            <person name="Sato H."/>
            <person name="Tonouchi N."/>
        </authorList>
    </citation>
    <scope>NUCLEOTIDE SEQUENCE</scope>
    <source>
        <strain evidence="2">NBRC 109709</strain>
    </source>
</reference>
<evidence type="ECO:0000313" key="2">
    <source>
        <dbReference type="EMBL" id="GMF35512.1"/>
    </source>
</evidence>
<proteinExistence type="predicted"/>
<keyword evidence="1" id="KW-0812">Transmembrane</keyword>
<comment type="caution">
    <text evidence="2">The sequence shown here is derived from an EMBL/GenBank/DDBJ whole genome shotgun (WGS) entry which is preliminary data.</text>
</comment>
<dbReference type="Proteomes" id="UP001165121">
    <property type="component" value="Unassembled WGS sequence"/>
</dbReference>
<name>A0A9W7CLI7_9STRA</name>
<feature type="transmembrane region" description="Helical" evidence="1">
    <location>
        <begin position="55"/>
        <end position="73"/>
    </location>
</feature>
<keyword evidence="1" id="KW-0472">Membrane</keyword>
<feature type="transmembrane region" description="Helical" evidence="1">
    <location>
        <begin position="116"/>
        <end position="135"/>
    </location>
</feature>
<dbReference type="AlphaFoldDB" id="A0A9W7CLI7"/>
<sequence length="173" mass="18933">MAEQEPVKVPRVSPWKVVGVLLVLLSLTPVWIAYGCLGAVLTLPSRKVTKAGLQLLVTLGFWITFHVFFADADEGANDMWIKIPLAGWLVVLVLAQWKLDQLMVFHLSQKPEERRINIAGIALLTVLVVAAAIMWKPSVAVLSDRGMLSSSSMSTKLDTAQALHVPVSYEVSS</sequence>
<dbReference type="OrthoDB" id="7457040at2759"/>
<dbReference type="EMBL" id="BSXT01000873">
    <property type="protein sequence ID" value="GMF35512.1"/>
    <property type="molecule type" value="Genomic_DNA"/>
</dbReference>